<dbReference type="PROSITE" id="PS00237">
    <property type="entry name" value="G_PROTEIN_RECEP_F1_1"/>
    <property type="match status" value="1"/>
</dbReference>
<dbReference type="Pfam" id="PF18086">
    <property type="entry name" value="PPIP5K2_N"/>
    <property type="match status" value="1"/>
</dbReference>
<dbReference type="InterPro" id="IPR029063">
    <property type="entry name" value="SAM-dependent_MTases_sf"/>
</dbReference>
<evidence type="ECO:0000259" key="18">
    <source>
        <dbReference type="PROSITE" id="PS50262"/>
    </source>
</evidence>
<dbReference type="InterPro" id="IPR040557">
    <property type="entry name" value="VIP1_N"/>
</dbReference>
<accession>A0A815LQ37</accession>
<dbReference type="FunFam" id="3.40.50.11950:FF:000003">
    <property type="entry name" value="Inositol hexakisphosphate and diphosphoinositol-pentakisphosphate kinase"/>
    <property type="match status" value="1"/>
</dbReference>
<comment type="catalytic activity">
    <reaction evidence="14">
        <text>1D-myo-inositol hexakisphosphate + ATP = 1-diphospho-1D-myo-inositol 2,3,4,5,6-pentakisphosphate + ADP</text>
        <dbReference type="Rhea" id="RHEA:37459"/>
        <dbReference type="ChEBI" id="CHEBI:30616"/>
        <dbReference type="ChEBI" id="CHEBI:58130"/>
        <dbReference type="ChEBI" id="CHEBI:74946"/>
        <dbReference type="ChEBI" id="CHEBI:456216"/>
        <dbReference type="EC" id="2.7.4.24"/>
    </reaction>
    <physiologicalReaction direction="left-to-right" evidence="14">
        <dbReference type="Rhea" id="RHEA:37460"/>
    </physiologicalReaction>
</comment>
<dbReference type="SUPFAM" id="SSF53335">
    <property type="entry name" value="S-adenosyl-L-methionine-dependent methyltransferases"/>
    <property type="match status" value="1"/>
</dbReference>
<keyword evidence="10" id="KW-0067">ATP-binding</keyword>
<dbReference type="EC" id="2.7.4.24" evidence="4"/>
<dbReference type="CDD" id="cd07061">
    <property type="entry name" value="HP_HAP_like"/>
    <property type="match status" value="1"/>
</dbReference>
<dbReference type="Pfam" id="PF00001">
    <property type="entry name" value="7tm_1"/>
    <property type="match status" value="1"/>
</dbReference>
<dbReference type="Gene3D" id="1.20.1070.10">
    <property type="entry name" value="Rhodopsin 7-helix transmembrane proteins"/>
    <property type="match status" value="1"/>
</dbReference>
<dbReference type="InterPro" id="IPR000276">
    <property type="entry name" value="GPCR_Rhodpsn"/>
</dbReference>
<evidence type="ECO:0000256" key="8">
    <source>
        <dbReference type="ARBA" id="ARBA00022741"/>
    </source>
</evidence>
<dbReference type="GO" id="GO:0005524">
    <property type="term" value="F:ATP binding"/>
    <property type="evidence" value="ECO:0007669"/>
    <property type="project" value="UniProtKB-KW"/>
</dbReference>
<dbReference type="EMBL" id="CAJNOR010003372">
    <property type="protein sequence ID" value="CAF1407207.1"/>
    <property type="molecule type" value="Genomic_DNA"/>
</dbReference>
<dbReference type="Proteomes" id="UP000663828">
    <property type="component" value="Unassembled WGS sequence"/>
</dbReference>
<comment type="similarity">
    <text evidence="3">Belongs to the histidine acid phosphatase family. VIP1 subfamily.</text>
</comment>
<dbReference type="Gene3D" id="3.40.50.150">
    <property type="entry name" value="Vaccinia Virus protein VP39"/>
    <property type="match status" value="1"/>
</dbReference>
<keyword evidence="7 15" id="KW-0812">Transmembrane</keyword>
<dbReference type="PANTHER" id="PTHR12750">
    <property type="entry name" value="DIPHOSPHOINOSITOL PENTAKISPHOSPHATE KINASE"/>
    <property type="match status" value="1"/>
</dbReference>
<dbReference type="PROSITE" id="PS50262">
    <property type="entry name" value="G_PROTEIN_RECEP_F1_2"/>
    <property type="match status" value="1"/>
</dbReference>
<dbReference type="CDD" id="cd02440">
    <property type="entry name" value="AdoMet_MTases"/>
    <property type="match status" value="1"/>
</dbReference>
<dbReference type="Gene3D" id="3.40.50.1240">
    <property type="entry name" value="Phosphoglycerate mutase-like"/>
    <property type="match status" value="1"/>
</dbReference>
<keyword evidence="15" id="KW-0807">Transducer</keyword>
<evidence type="ECO:0000256" key="6">
    <source>
        <dbReference type="ARBA" id="ARBA00022679"/>
    </source>
</evidence>
<dbReference type="SUPFAM" id="SSF56059">
    <property type="entry name" value="Glutathione synthetase ATP-binding domain-like"/>
    <property type="match status" value="1"/>
</dbReference>
<feature type="domain" description="G-protein coupled receptors family 1 profile" evidence="18">
    <location>
        <begin position="42"/>
        <end position="211"/>
    </location>
</feature>
<keyword evidence="15" id="KW-0675">Receptor</keyword>
<evidence type="ECO:0000256" key="14">
    <source>
        <dbReference type="ARBA" id="ARBA00034629"/>
    </source>
</evidence>
<comment type="caution">
    <text evidence="19">The sequence shown here is derived from an EMBL/GenBank/DDBJ whole genome shotgun (WGS) entry which is preliminary data.</text>
</comment>
<dbReference type="GO" id="GO:0000828">
    <property type="term" value="F:inositol hexakisphosphate kinase activity"/>
    <property type="evidence" value="ECO:0007669"/>
    <property type="project" value="UniProtKB-ARBA"/>
</dbReference>
<protein>
    <recommendedName>
        <fullName evidence="4">diphosphoinositol-pentakisphosphate 1-kinase</fullName>
        <ecNumber evidence="4">2.7.4.24</ecNumber>
    </recommendedName>
</protein>
<sequence>MSGSNDTLLSNKTLDTNDWTWSLQTIIVSLTCGLITLATILGNGLVLLSIKFRLHTRSYSDYFIVSLCLADFFVGLFVMPPMALHTFRLKWPFHYRLCYMWMSIDFTCSTASFLTLASMALDRYYALTAPYFHLRNRSYSSVLIFIVSSWAIPFAIWPMSIFLGQHFSSRTPICAHPANPYIIVVLCSFFYYIPLLFMLCCYSRIIVNIKNIEVMIKGTWGTIKYNPNDYGNGYTQNSDKHNLTSTSSQSTSSLRSLLLRYFQRNTTKHPLQNPTHSGNGSPYNVPVNLLNNRCNRLGTVSNYGFASNTLSPVPLYRSNRQATTATFTGQKRCLNDVIEEKRSKPDSTLNQEEDLVRTRLSTRTSSLPAARCISYYHFPSSNISQTKILEDSPHTRFNSISNERSRSHSHSSNQSVGINGGILTTDISEHSSSFENTLDDDHRRLSRRHLPSHTTSTSFNSSRYSQRAVAQFMHERNKARLRRNQKASRMLDKIRWHQIDLQQAKIMSEYNADIRDDECCGDSINNDENDDIFDDLDNINDSEEDRRLITVGICAQWKKIKAKPMEEILHRLEQFEFLRIIVFTETMIHEKSIEEWPFCHVLISFHSKGFPLAKTQEYARLHRPFLINDLDKQWCIMDRIKVHEILDDTGIPQPRYGVVRREKNEAGAWITLSNVIEQDDQIEIDGQIFHKPFVEKPVSAENHDVYIYFPSSAGGGSQRLFRKIGSRSSVYTSENSIRNDGSYIYEEFMPTDGTDVKVYTVGAEYAHAEARKSPGLDGKVERDEFGKEVRYPVILRADEKLIAMKICLAFKQTVCGFDLLRVEGKSFVCDVNGFSFVKNSTKYYDDCASILGHMIMRELAPTLSIPYPLAYQPEDPPYVPTAFGTRMELRCVIGVIRHGDRTPKQKMKMVVLHPLFFQLFEKYNGPKNGHLKLKHPGQLQEVLNIARTLLKELDDDGLTKLPNSSETRGKLVQLKQVLELYGHFSGINRKIQLKYLPKGPPKKSSSEDELDDIPSQPSLLLVVKWGGQLTQTGKNQAEALGKSFRKMYPGGQGAVGDRPDVGLLRLHSTFRHDLKIYASDEGRVQMTAAAFAKGLLALDGELAPILVQMVKSANTNGLLDNDVDSTKEQQKVKQTLHDLLAKDRDFNQEDYDKIAPTRSRSFTTSMDFIKNPVVICRKILEYIHEMTVLIRTHVFKGESTTLFHSETWDLCLRRWLKLEKDFYNIQKDKFNISKVPDIYDSIKYDLLHNKNKLQFPHAEDLYVCSKALADIVVPQEYGMTIEEKLSIARGIVTPLLRKIRADLQCNLTGVLTHDEHVNKLDPSYSKGIQTPGRHVRTRLYFTSESHVHSLLTIIRYGGLLDTHADEQWKRSMNYLETVSELNYLTQIVIMLYEDSSEEMDSEKRFHVELHFSPGAYGCFDVPPDIDSVTSDVNTIRTVLPKSNREAAHSPPRDQTKALLIESTNATSSPKVINPVPTIITVDCASPPMTTEKTNPKMIKESHATKNYHRNSDGIIPSCSSEPNDYEEIHSTSVPRSSHYDNYLLKPKSLDNSESKLQHLTGQESEPSPVFSSEIRCKSNTILGLCPSKSHAQLNLLYNSELSRRNSGTLFYVRKSILTHNYYNTIHGGLSDKRILNYVPLTSIFSTRVISGAKSTPDLNKLLERKQAGLICPETVVLAPLETLNTNLNYKILDDFIGKMTGSTVKFLSTEPDAMLTPPPLPSDVAINRFSVESVDTNNGQKTYQRQETIPNVFDRQAKFKQRERTCLDPEHQVYSYVHERVAQSLVDRIFDIKRTFHSVLDLGCGRGLCASELTQDVIKRLTMIDNSARMLDQIRPPVEENGHDGMEIVKRQFDDEQFSGDENSYDLVYSCLNLHWINDLPGVFRRVLHMLKKDAPFIGAMYASDTLYELRVALQLAETEREGGFSPHVSPFVEPPDIGSLLQRTGYNIVTLDLDEIHIDYPSMFELMFDLKGMGENNCSWNRRLTLKRETLLAAQAIYQNMYGNQDGSIPATYRILYFIGWKPDPSQKSPAKRGSANVSFKDIDKVLSVTKSN</sequence>
<dbReference type="Pfam" id="PF00328">
    <property type="entry name" value="His_Phos_2"/>
    <property type="match status" value="1"/>
</dbReference>
<dbReference type="InterPro" id="IPR017452">
    <property type="entry name" value="GPCR_Rhodpsn_7TM"/>
</dbReference>
<evidence type="ECO:0000256" key="5">
    <source>
        <dbReference type="ARBA" id="ARBA00022490"/>
    </source>
</evidence>
<evidence type="ECO:0000256" key="11">
    <source>
        <dbReference type="ARBA" id="ARBA00022989"/>
    </source>
</evidence>
<dbReference type="PANTHER" id="PTHR12750:SF9">
    <property type="entry name" value="INOSITOL HEXAKISPHOSPHATE AND DIPHOSPHOINOSITOL-PENTAKISPHOSPHATE KINASE"/>
    <property type="match status" value="1"/>
</dbReference>
<evidence type="ECO:0000256" key="1">
    <source>
        <dbReference type="ARBA" id="ARBA00004370"/>
    </source>
</evidence>
<gene>
    <name evidence="19" type="ORF">XAT740_LOCUS34479</name>
</gene>
<keyword evidence="11 17" id="KW-1133">Transmembrane helix</keyword>
<organism evidence="19 20">
    <name type="scientific">Adineta ricciae</name>
    <name type="common">Rotifer</name>
    <dbReference type="NCBI Taxonomy" id="249248"/>
    <lineage>
        <taxon>Eukaryota</taxon>
        <taxon>Metazoa</taxon>
        <taxon>Spiralia</taxon>
        <taxon>Gnathifera</taxon>
        <taxon>Rotifera</taxon>
        <taxon>Eurotatoria</taxon>
        <taxon>Bdelloidea</taxon>
        <taxon>Adinetida</taxon>
        <taxon>Adinetidae</taxon>
        <taxon>Adineta</taxon>
    </lineage>
</organism>
<keyword evidence="6" id="KW-0808">Transferase</keyword>
<evidence type="ECO:0000256" key="17">
    <source>
        <dbReference type="SAM" id="Phobius"/>
    </source>
</evidence>
<comment type="similarity">
    <text evidence="15">Belongs to the G-protein coupled receptor 1 family.</text>
</comment>
<feature type="region of interest" description="Disordered" evidence="16">
    <location>
        <begin position="397"/>
        <end position="463"/>
    </location>
</feature>
<dbReference type="GO" id="GO:0004930">
    <property type="term" value="F:G protein-coupled receptor activity"/>
    <property type="evidence" value="ECO:0007669"/>
    <property type="project" value="UniProtKB-KW"/>
</dbReference>
<feature type="transmembrane region" description="Helical" evidence="17">
    <location>
        <begin position="62"/>
        <end position="79"/>
    </location>
</feature>
<dbReference type="InterPro" id="IPR000560">
    <property type="entry name" value="His_Pase_clade-2"/>
</dbReference>
<dbReference type="Pfam" id="PF13489">
    <property type="entry name" value="Methyltransf_23"/>
    <property type="match status" value="1"/>
</dbReference>
<dbReference type="Gene3D" id="3.40.50.11950">
    <property type="match status" value="1"/>
</dbReference>
<dbReference type="SUPFAM" id="SSF53254">
    <property type="entry name" value="Phosphoglycerate mutase-like"/>
    <property type="match status" value="1"/>
</dbReference>
<keyword evidence="9" id="KW-0418">Kinase</keyword>
<dbReference type="GO" id="GO:0016020">
    <property type="term" value="C:membrane"/>
    <property type="evidence" value="ECO:0007669"/>
    <property type="project" value="UniProtKB-SubCell"/>
</dbReference>
<feature type="transmembrane region" description="Helical" evidence="17">
    <location>
        <begin position="142"/>
        <end position="161"/>
    </location>
</feature>
<dbReference type="InterPro" id="IPR029033">
    <property type="entry name" value="His_PPase_superfam"/>
</dbReference>
<evidence type="ECO:0000313" key="19">
    <source>
        <dbReference type="EMBL" id="CAF1407207.1"/>
    </source>
</evidence>
<evidence type="ECO:0000256" key="15">
    <source>
        <dbReference type="RuleBase" id="RU000688"/>
    </source>
</evidence>
<evidence type="ECO:0000313" key="20">
    <source>
        <dbReference type="Proteomes" id="UP000663828"/>
    </source>
</evidence>
<evidence type="ECO:0000256" key="16">
    <source>
        <dbReference type="SAM" id="MobiDB-lite"/>
    </source>
</evidence>
<dbReference type="GO" id="GO:0006020">
    <property type="term" value="P:inositol metabolic process"/>
    <property type="evidence" value="ECO:0007669"/>
    <property type="project" value="TreeGrafter"/>
</dbReference>
<comment type="catalytic activity">
    <reaction evidence="13">
        <text>5-diphospho-1D-myo-inositol 1,2,3,4,6-pentakisphosphate + ATP + H(+) = 1,5-bis(diphospho)-1D-myo-inositol 2,3,4,6-tetrakisphosphate + ADP</text>
        <dbReference type="Rhea" id="RHEA:10276"/>
        <dbReference type="ChEBI" id="CHEBI:15378"/>
        <dbReference type="ChEBI" id="CHEBI:30616"/>
        <dbReference type="ChEBI" id="CHEBI:58628"/>
        <dbReference type="ChEBI" id="CHEBI:77983"/>
        <dbReference type="ChEBI" id="CHEBI:456216"/>
        <dbReference type="EC" id="2.7.4.24"/>
    </reaction>
    <physiologicalReaction direction="left-to-right" evidence="13">
        <dbReference type="Rhea" id="RHEA:10277"/>
    </physiologicalReaction>
</comment>
<proteinExistence type="inferred from homology"/>
<dbReference type="InterPro" id="IPR037446">
    <property type="entry name" value="His_Pase_VIP1"/>
</dbReference>
<evidence type="ECO:0000256" key="9">
    <source>
        <dbReference type="ARBA" id="ARBA00022777"/>
    </source>
</evidence>
<dbReference type="GO" id="GO:0033857">
    <property type="term" value="F:5-diphosphoinositol pentakisphosphate 1-kinase activity"/>
    <property type="evidence" value="ECO:0007669"/>
    <property type="project" value="TreeGrafter"/>
</dbReference>
<evidence type="ECO:0000256" key="3">
    <source>
        <dbReference type="ARBA" id="ARBA00005609"/>
    </source>
</evidence>
<keyword evidence="15" id="KW-0297">G-protein coupled receptor</keyword>
<evidence type="ECO:0000256" key="12">
    <source>
        <dbReference type="ARBA" id="ARBA00023136"/>
    </source>
</evidence>
<evidence type="ECO:0000256" key="4">
    <source>
        <dbReference type="ARBA" id="ARBA00012893"/>
    </source>
</evidence>
<keyword evidence="12 17" id="KW-0472">Membrane</keyword>
<evidence type="ECO:0000256" key="10">
    <source>
        <dbReference type="ARBA" id="ARBA00022840"/>
    </source>
</evidence>
<keyword evidence="8" id="KW-0547">Nucleotide-binding</keyword>
<feature type="transmembrane region" description="Helical" evidence="17">
    <location>
        <begin position="99"/>
        <end position="121"/>
    </location>
</feature>
<dbReference type="SUPFAM" id="SSF81321">
    <property type="entry name" value="Family A G protein-coupled receptor-like"/>
    <property type="match status" value="1"/>
</dbReference>
<evidence type="ECO:0000256" key="2">
    <source>
        <dbReference type="ARBA" id="ARBA00004514"/>
    </source>
</evidence>
<keyword evidence="5" id="KW-0963">Cytoplasm</keyword>
<feature type="transmembrane region" description="Helical" evidence="17">
    <location>
        <begin position="26"/>
        <end position="50"/>
    </location>
</feature>
<feature type="transmembrane region" description="Helical" evidence="17">
    <location>
        <begin position="181"/>
        <end position="207"/>
    </location>
</feature>
<keyword evidence="20" id="KW-1185">Reference proteome</keyword>
<evidence type="ECO:0000256" key="7">
    <source>
        <dbReference type="ARBA" id="ARBA00022692"/>
    </source>
</evidence>
<comment type="subcellular location">
    <subcellularLocation>
        <location evidence="2">Cytoplasm</location>
        <location evidence="2">Cytosol</location>
    </subcellularLocation>
    <subcellularLocation>
        <location evidence="1">Membrane</location>
    </subcellularLocation>
</comment>
<dbReference type="GO" id="GO:0005829">
    <property type="term" value="C:cytosol"/>
    <property type="evidence" value="ECO:0007669"/>
    <property type="project" value="UniProtKB-SubCell"/>
</dbReference>
<reference evidence="19" key="1">
    <citation type="submission" date="2021-02" db="EMBL/GenBank/DDBJ databases">
        <authorList>
            <person name="Nowell W R."/>
        </authorList>
    </citation>
    <scope>NUCLEOTIDE SEQUENCE</scope>
</reference>
<feature type="compositionally biased region" description="Polar residues" evidence="16">
    <location>
        <begin position="454"/>
        <end position="463"/>
    </location>
</feature>
<dbReference type="Gene3D" id="3.30.470.20">
    <property type="entry name" value="ATP-grasp fold, B domain"/>
    <property type="match status" value="1"/>
</dbReference>
<evidence type="ECO:0000256" key="13">
    <source>
        <dbReference type="ARBA" id="ARBA00033696"/>
    </source>
</evidence>
<dbReference type="PRINTS" id="PR00237">
    <property type="entry name" value="GPCRRHODOPSN"/>
</dbReference>
<dbReference type="GO" id="GO:0032958">
    <property type="term" value="P:inositol phosphate biosynthetic process"/>
    <property type="evidence" value="ECO:0007669"/>
    <property type="project" value="TreeGrafter"/>
</dbReference>
<dbReference type="FunFam" id="3.30.470.20:FF:000003">
    <property type="entry name" value="Inositol hexakisphosphate and diphosphoinositol-pentakisphosphate kinase"/>
    <property type="match status" value="1"/>
</dbReference>
<name>A0A815LQ37_ADIRI</name>